<keyword evidence="5" id="KW-0190">Covalent protein-DNA linkage</keyword>
<sequence length="239" mass="26971">MCGRYVVSQSVDDLADEFDVDRVDVKERLEPDWNVAPSKPVYGVLTRHRRDEPDAGAQRRIRTLRWGLVPSWADDPTIGNKLINARVETAAQKPSFRRAFARRRCLLPAEGFYEWRGETKGKKQPFFIHPPEGTLAMAGLYEIWRDQSRPDDDPDAFLWSAVILTTDATDDVGEIHPRMPMLVDRASWAEWLDPDRTDTDGLTSMLAPATPGTLDAYPVSTEVNRVANNGPQLIDPVTL</sequence>
<dbReference type="GO" id="GO:0006508">
    <property type="term" value="P:proteolysis"/>
    <property type="evidence" value="ECO:0007669"/>
    <property type="project" value="UniProtKB-KW"/>
</dbReference>
<comment type="similarity">
    <text evidence="1 8">Belongs to the SOS response-associated peptidase family.</text>
</comment>
<evidence type="ECO:0000256" key="1">
    <source>
        <dbReference type="ARBA" id="ARBA00008136"/>
    </source>
</evidence>
<dbReference type="RefSeq" id="WP_106535687.1">
    <property type="nucleotide sequence ID" value="NZ_ML142898.1"/>
</dbReference>
<dbReference type="Pfam" id="PF02586">
    <property type="entry name" value="SRAP"/>
    <property type="match status" value="1"/>
</dbReference>
<dbReference type="PANTHER" id="PTHR13604:SF0">
    <property type="entry name" value="ABASIC SITE PROCESSING PROTEIN HMCES"/>
    <property type="match status" value="1"/>
</dbReference>
<keyword evidence="4 8" id="KW-0378">Hydrolase</keyword>
<keyword evidence="7" id="KW-0456">Lyase</keyword>
<evidence type="ECO:0000256" key="4">
    <source>
        <dbReference type="ARBA" id="ARBA00022801"/>
    </source>
</evidence>
<keyword evidence="3" id="KW-0227">DNA damage</keyword>
<evidence type="ECO:0000256" key="2">
    <source>
        <dbReference type="ARBA" id="ARBA00022670"/>
    </source>
</evidence>
<keyword evidence="2 8" id="KW-0645">Protease</keyword>
<organism evidence="9 10">
    <name type="scientific">Haloactinopolyspora alba</name>
    <dbReference type="NCBI Taxonomy" id="648780"/>
    <lineage>
        <taxon>Bacteria</taxon>
        <taxon>Bacillati</taxon>
        <taxon>Actinomycetota</taxon>
        <taxon>Actinomycetes</taxon>
        <taxon>Jiangellales</taxon>
        <taxon>Jiangellaceae</taxon>
        <taxon>Haloactinopolyspora</taxon>
    </lineage>
</organism>
<keyword evidence="6" id="KW-0238">DNA-binding</keyword>
<dbReference type="Proteomes" id="UP000243528">
    <property type="component" value="Unassembled WGS sequence"/>
</dbReference>
<evidence type="ECO:0000313" key="9">
    <source>
        <dbReference type="EMBL" id="PSL06649.1"/>
    </source>
</evidence>
<accession>A0A2P8EB04</accession>
<dbReference type="Gene3D" id="3.90.1680.10">
    <property type="entry name" value="SOS response associated peptidase-like"/>
    <property type="match status" value="1"/>
</dbReference>
<name>A0A2P8EB04_9ACTN</name>
<dbReference type="OrthoDB" id="9782620at2"/>
<proteinExistence type="inferred from homology"/>
<dbReference type="GO" id="GO:0003697">
    <property type="term" value="F:single-stranded DNA binding"/>
    <property type="evidence" value="ECO:0007669"/>
    <property type="project" value="InterPro"/>
</dbReference>
<gene>
    <name evidence="9" type="ORF">CLV30_10234</name>
</gene>
<dbReference type="EMBL" id="PYGE01000002">
    <property type="protein sequence ID" value="PSL06649.1"/>
    <property type="molecule type" value="Genomic_DNA"/>
</dbReference>
<protein>
    <recommendedName>
        <fullName evidence="8">Abasic site processing protein</fullName>
        <ecNumber evidence="8">3.4.-.-</ecNumber>
    </recommendedName>
</protein>
<dbReference type="SUPFAM" id="SSF143081">
    <property type="entry name" value="BB1717-like"/>
    <property type="match status" value="1"/>
</dbReference>
<comment type="caution">
    <text evidence="9">The sequence shown here is derived from an EMBL/GenBank/DDBJ whole genome shotgun (WGS) entry which is preliminary data.</text>
</comment>
<evidence type="ECO:0000256" key="8">
    <source>
        <dbReference type="RuleBase" id="RU364100"/>
    </source>
</evidence>
<dbReference type="EC" id="3.4.-.-" evidence="8"/>
<dbReference type="GO" id="GO:0106300">
    <property type="term" value="P:protein-DNA covalent cross-linking repair"/>
    <property type="evidence" value="ECO:0007669"/>
    <property type="project" value="InterPro"/>
</dbReference>
<evidence type="ECO:0000256" key="5">
    <source>
        <dbReference type="ARBA" id="ARBA00023124"/>
    </source>
</evidence>
<keyword evidence="10" id="KW-1185">Reference proteome</keyword>
<dbReference type="AlphaFoldDB" id="A0A2P8EB04"/>
<dbReference type="InterPro" id="IPR003738">
    <property type="entry name" value="SRAP"/>
</dbReference>
<dbReference type="GO" id="GO:0016829">
    <property type="term" value="F:lyase activity"/>
    <property type="evidence" value="ECO:0007669"/>
    <property type="project" value="UniProtKB-KW"/>
</dbReference>
<evidence type="ECO:0000256" key="7">
    <source>
        <dbReference type="ARBA" id="ARBA00023239"/>
    </source>
</evidence>
<evidence type="ECO:0000313" key="10">
    <source>
        <dbReference type="Proteomes" id="UP000243528"/>
    </source>
</evidence>
<evidence type="ECO:0000256" key="3">
    <source>
        <dbReference type="ARBA" id="ARBA00022763"/>
    </source>
</evidence>
<dbReference type="InterPro" id="IPR036590">
    <property type="entry name" value="SRAP-like"/>
</dbReference>
<evidence type="ECO:0000256" key="6">
    <source>
        <dbReference type="ARBA" id="ARBA00023125"/>
    </source>
</evidence>
<dbReference type="PANTHER" id="PTHR13604">
    <property type="entry name" value="DC12-RELATED"/>
    <property type="match status" value="1"/>
</dbReference>
<reference evidence="9 10" key="1">
    <citation type="submission" date="2018-03" db="EMBL/GenBank/DDBJ databases">
        <title>Genomic Encyclopedia of Archaeal and Bacterial Type Strains, Phase II (KMG-II): from individual species to whole genera.</title>
        <authorList>
            <person name="Goeker M."/>
        </authorList>
    </citation>
    <scope>NUCLEOTIDE SEQUENCE [LARGE SCALE GENOMIC DNA]</scope>
    <source>
        <strain evidence="9 10">DSM 45211</strain>
    </source>
</reference>
<dbReference type="GO" id="GO:0008233">
    <property type="term" value="F:peptidase activity"/>
    <property type="evidence" value="ECO:0007669"/>
    <property type="project" value="UniProtKB-KW"/>
</dbReference>